<protein>
    <submittedName>
        <fullName evidence="2">Glycosyltransferase family 2 protein</fullName>
    </submittedName>
</protein>
<gene>
    <name evidence="2" type="ORF">MYF79_05475</name>
</gene>
<sequence>MKNIEDICVTIAIPVYNSEKVIADTVRSIFAQTHKNWKLILVNDGSTDKTAEWLSRIQDDRVTYINSENKGLIHWLNYFIDVADTPYYARMDADDIMHPERIEKQLRFLEEHPAVDLIDSAIYTMDLETIPVGIRNMKDIDFTPGVMLNSGVLTHPSVMGRTAWFKANRYDPAYYRAEDQELWCRTFETSTISRIKEPLLIYREGKVSIRNYVGSIESTKKIIRNYGPKYYSPSTVRTMLLKQNMKVLIYRVFTFLSRQDMLTKRRNQPLTAAQHEHVMSIITNNRKVIVPLRD</sequence>
<dbReference type="EMBL" id="CP095855">
    <property type="protein sequence ID" value="UPK70747.1"/>
    <property type="molecule type" value="Genomic_DNA"/>
</dbReference>
<dbReference type="Pfam" id="PF00535">
    <property type="entry name" value="Glycos_transf_2"/>
    <property type="match status" value="1"/>
</dbReference>
<dbReference type="InterPro" id="IPR001173">
    <property type="entry name" value="Glyco_trans_2-like"/>
</dbReference>
<name>A0ABY4I3S4_CHIFI</name>
<dbReference type="PANTHER" id="PTHR22916">
    <property type="entry name" value="GLYCOSYLTRANSFERASE"/>
    <property type="match status" value="1"/>
</dbReference>
<evidence type="ECO:0000313" key="3">
    <source>
        <dbReference type="Proteomes" id="UP000830198"/>
    </source>
</evidence>
<dbReference type="Proteomes" id="UP000830198">
    <property type="component" value="Chromosome"/>
</dbReference>
<dbReference type="RefSeq" id="WP_247812911.1">
    <property type="nucleotide sequence ID" value="NZ_CP095855.1"/>
</dbReference>
<dbReference type="InterPro" id="IPR029044">
    <property type="entry name" value="Nucleotide-diphossugar_trans"/>
</dbReference>
<reference evidence="2 3" key="1">
    <citation type="submission" date="2022-04" db="EMBL/GenBank/DDBJ databases">
        <title>The arsenic-methylating capacity of Chitinophaga filiformis YT5 during chitin decomposition.</title>
        <authorList>
            <person name="Chen G."/>
            <person name="Liang Y."/>
        </authorList>
    </citation>
    <scope>NUCLEOTIDE SEQUENCE [LARGE SCALE GENOMIC DNA]</scope>
    <source>
        <strain evidence="2 3">YT5</strain>
    </source>
</reference>
<proteinExistence type="predicted"/>
<keyword evidence="3" id="KW-1185">Reference proteome</keyword>
<feature type="domain" description="Glycosyltransferase 2-like" evidence="1">
    <location>
        <begin position="10"/>
        <end position="123"/>
    </location>
</feature>
<accession>A0ABY4I3S4</accession>
<dbReference type="Gene3D" id="3.90.550.10">
    <property type="entry name" value="Spore Coat Polysaccharide Biosynthesis Protein SpsA, Chain A"/>
    <property type="match status" value="1"/>
</dbReference>
<evidence type="ECO:0000313" key="2">
    <source>
        <dbReference type="EMBL" id="UPK70747.1"/>
    </source>
</evidence>
<organism evidence="2 3">
    <name type="scientific">Chitinophaga filiformis</name>
    <name type="common">Myxococcus filiformis</name>
    <name type="synonym">Flexibacter filiformis</name>
    <dbReference type="NCBI Taxonomy" id="104663"/>
    <lineage>
        <taxon>Bacteria</taxon>
        <taxon>Pseudomonadati</taxon>
        <taxon>Bacteroidota</taxon>
        <taxon>Chitinophagia</taxon>
        <taxon>Chitinophagales</taxon>
        <taxon>Chitinophagaceae</taxon>
        <taxon>Chitinophaga</taxon>
    </lineage>
</organism>
<dbReference type="SUPFAM" id="SSF53448">
    <property type="entry name" value="Nucleotide-diphospho-sugar transferases"/>
    <property type="match status" value="1"/>
</dbReference>
<evidence type="ECO:0000259" key="1">
    <source>
        <dbReference type="Pfam" id="PF00535"/>
    </source>
</evidence>
<dbReference type="CDD" id="cd00761">
    <property type="entry name" value="Glyco_tranf_GTA_type"/>
    <property type="match status" value="1"/>
</dbReference>
<dbReference type="PANTHER" id="PTHR22916:SF3">
    <property type="entry name" value="UDP-GLCNAC:BETAGAL BETA-1,3-N-ACETYLGLUCOSAMINYLTRANSFERASE-LIKE PROTEIN 1"/>
    <property type="match status" value="1"/>
</dbReference>